<proteinExistence type="predicted"/>
<evidence type="ECO:0000313" key="2">
    <source>
        <dbReference type="Proteomes" id="UP001604277"/>
    </source>
</evidence>
<keyword evidence="2" id="KW-1185">Reference proteome</keyword>
<evidence type="ECO:0000313" key="1">
    <source>
        <dbReference type="EMBL" id="KAL2501025.1"/>
    </source>
</evidence>
<keyword evidence="1" id="KW-0804">Transcription</keyword>
<protein>
    <submittedName>
        <fullName evidence="1">DNA-directed RNA polymerase</fullName>
    </submittedName>
</protein>
<dbReference type="Gene3D" id="3.10.450.40">
    <property type="match status" value="1"/>
</dbReference>
<keyword evidence="1" id="KW-0240">DNA-directed RNA polymerase</keyword>
<dbReference type="GO" id="GO:0000428">
    <property type="term" value="C:DNA-directed RNA polymerase complex"/>
    <property type="evidence" value="ECO:0007669"/>
    <property type="project" value="UniProtKB-KW"/>
</dbReference>
<organism evidence="1 2">
    <name type="scientific">Forsythia ovata</name>
    <dbReference type="NCBI Taxonomy" id="205694"/>
    <lineage>
        <taxon>Eukaryota</taxon>
        <taxon>Viridiplantae</taxon>
        <taxon>Streptophyta</taxon>
        <taxon>Embryophyta</taxon>
        <taxon>Tracheophyta</taxon>
        <taxon>Spermatophyta</taxon>
        <taxon>Magnoliopsida</taxon>
        <taxon>eudicotyledons</taxon>
        <taxon>Gunneridae</taxon>
        <taxon>Pentapetalae</taxon>
        <taxon>asterids</taxon>
        <taxon>lamiids</taxon>
        <taxon>Lamiales</taxon>
        <taxon>Oleaceae</taxon>
        <taxon>Forsythieae</taxon>
        <taxon>Forsythia</taxon>
    </lineage>
</organism>
<dbReference type="Proteomes" id="UP001604277">
    <property type="component" value="Unassembled WGS sequence"/>
</dbReference>
<gene>
    <name evidence="1" type="ORF">Fot_34873</name>
</gene>
<dbReference type="AlphaFoldDB" id="A0ABD1SJX7"/>
<accession>A0ABD1SJX7</accession>
<dbReference type="Pfam" id="PF11523">
    <property type="entry name" value="DUF3223"/>
    <property type="match status" value="1"/>
</dbReference>
<sequence length="137" mass="15668">MEAKKIPENKSSYTGNMNYYHQLMRSDKWAITYKKFPPSEFTVSVHLISLSSGVLMDMPSKTNWDSFGGSYASFRKIFSHVLHLNLLYNDGDPLCGDDQSYIMDNVLNHHPDEAANIGAGLNYIMRPTRVHCGDHWH</sequence>
<reference evidence="2" key="1">
    <citation type="submission" date="2024-07" db="EMBL/GenBank/DDBJ databases">
        <title>Two chromosome-level genome assemblies of Korean endemic species Abeliophyllum distichum and Forsythia ovata (Oleaceae).</title>
        <authorList>
            <person name="Jang H."/>
        </authorList>
    </citation>
    <scope>NUCLEOTIDE SEQUENCE [LARGE SCALE GENOMIC DNA]</scope>
</reference>
<comment type="caution">
    <text evidence="1">The sequence shown here is derived from an EMBL/GenBank/DDBJ whole genome shotgun (WGS) entry which is preliminary data.</text>
</comment>
<dbReference type="EMBL" id="JBFOLJ010000010">
    <property type="protein sequence ID" value="KAL2501025.1"/>
    <property type="molecule type" value="Genomic_DNA"/>
</dbReference>
<name>A0ABD1SJX7_9LAMI</name>